<keyword evidence="4" id="KW-1185">Reference proteome</keyword>
<dbReference type="EC" id="1.1.-.-" evidence="3"/>
<dbReference type="AlphaFoldDB" id="A0A1W1IA57"/>
<proteinExistence type="inferred from homology"/>
<feature type="domain" description="Thioesterase" evidence="2">
    <location>
        <begin position="30"/>
        <end position="253"/>
    </location>
</feature>
<comment type="similarity">
    <text evidence="1">Belongs to the thioesterase family.</text>
</comment>
<dbReference type="InterPro" id="IPR029058">
    <property type="entry name" value="AB_hydrolase_fold"/>
</dbReference>
<keyword evidence="3" id="KW-0560">Oxidoreductase</keyword>
<dbReference type="EMBL" id="LT828648">
    <property type="protein sequence ID" value="SLM49938.1"/>
    <property type="molecule type" value="Genomic_DNA"/>
</dbReference>
<gene>
    <name evidence="3" type="ORF">NSJP_3771</name>
</gene>
<dbReference type="Proteomes" id="UP000192042">
    <property type="component" value="Chromosome I"/>
</dbReference>
<dbReference type="PANTHER" id="PTHR11487">
    <property type="entry name" value="THIOESTERASE"/>
    <property type="match status" value="1"/>
</dbReference>
<sequence>MTIATTGRSQSEVAREWIGLSRPAHKSRMHLIAFPYAGGGASVYRRWQNDLAHAKWLDFTVLQLPGRETRIRERPHNDLAQLLKELEWAVGAAVDRPYALFGYSMGALLAYELAVRLAESHAAPERLLVAARCPPWRNRHRPAAIPSRDALLAWVRRLGATATELLDTDLFIERFLPTLEADIRIVDGFARDVPQILPCPIDAFSSDDDAEVSIDDMRCWETAAGSGFRLHRLGGGHFFLHRSHNELIALINQILGSHASSGGR</sequence>
<dbReference type="Gene3D" id="3.40.50.1820">
    <property type="entry name" value="alpha/beta hydrolase"/>
    <property type="match status" value="1"/>
</dbReference>
<evidence type="ECO:0000259" key="2">
    <source>
        <dbReference type="Pfam" id="PF00975"/>
    </source>
</evidence>
<dbReference type="Pfam" id="PF00975">
    <property type="entry name" value="Thioesterase"/>
    <property type="match status" value="1"/>
</dbReference>
<dbReference type="GO" id="GO:0016491">
    <property type="term" value="F:oxidoreductase activity"/>
    <property type="evidence" value="ECO:0007669"/>
    <property type="project" value="UniProtKB-KW"/>
</dbReference>
<dbReference type="RefSeq" id="WP_080888647.1">
    <property type="nucleotide sequence ID" value="NZ_LT828648.1"/>
</dbReference>
<dbReference type="KEGG" id="nja:NSJP_3771"/>
<dbReference type="InterPro" id="IPR012223">
    <property type="entry name" value="TEII"/>
</dbReference>
<name>A0A1W1IA57_9BACT</name>
<evidence type="ECO:0000313" key="4">
    <source>
        <dbReference type="Proteomes" id="UP000192042"/>
    </source>
</evidence>
<dbReference type="SUPFAM" id="SSF53474">
    <property type="entry name" value="alpha/beta-Hydrolases"/>
    <property type="match status" value="1"/>
</dbReference>
<evidence type="ECO:0000256" key="1">
    <source>
        <dbReference type="ARBA" id="ARBA00007169"/>
    </source>
</evidence>
<dbReference type="PANTHER" id="PTHR11487:SF0">
    <property type="entry name" value="S-ACYL FATTY ACID SYNTHASE THIOESTERASE, MEDIUM CHAIN"/>
    <property type="match status" value="1"/>
</dbReference>
<accession>A0A1W1IA57</accession>
<protein>
    <submittedName>
        <fullName evidence="3">Putative Linear gramicidin dehydrogenase LgrE</fullName>
        <ecNumber evidence="3">1.1.-.-</ecNumber>
    </submittedName>
</protein>
<dbReference type="GO" id="GO:0008610">
    <property type="term" value="P:lipid biosynthetic process"/>
    <property type="evidence" value="ECO:0007669"/>
    <property type="project" value="TreeGrafter"/>
</dbReference>
<evidence type="ECO:0000313" key="3">
    <source>
        <dbReference type="EMBL" id="SLM49938.1"/>
    </source>
</evidence>
<dbReference type="InterPro" id="IPR001031">
    <property type="entry name" value="Thioesterase"/>
</dbReference>
<organism evidence="3 4">
    <name type="scientific">Nitrospira japonica</name>
    <dbReference type="NCBI Taxonomy" id="1325564"/>
    <lineage>
        <taxon>Bacteria</taxon>
        <taxon>Pseudomonadati</taxon>
        <taxon>Nitrospirota</taxon>
        <taxon>Nitrospiria</taxon>
        <taxon>Nitrospirales</taxon>
        <taxon>Nitrospiraceae</taxon>
        <taxon>Nitrospira</taxon>
    </lineage>
</organism>
<dbReference type="STRING" id="1325564.NSJP_3771"/>
<reference evidence="3 4" key="1">
    <citation type="submission" date="2017-03" db="EMBL/GenBank/DDBJ databases">
        <authorList>
            <person name="Afonso C.L."/>
            <person name="Miller P.J."/>
            <person name="Scott M.A."/>
            <person name="Spackman E."/>
            <person name="Goraichik I."/>
            <person name="Dimitrov K.M."/>
            <person name="Suarez D.L."/>
            <person name="Swayne D.E."/>
        </authorList>
    </citation>
    <scope>NUCLEOTIDE SEQUENCE [LARGE SCALE GENOMIC DNA]</scope>
    <source>
        <strain evidence="3">Genome sequencing of Nitrospira japonica strain NJ11</strain>
    </source>
</reference>
<dbReference type="OrthoDB" id="8480037at2"/>